<feature type="signal peptide" evidence="8">
    <location>
        <begin position="1"/>
        <end position="23"/>
    </location>
</feature>
<evidence type="ECO:0000256" key="1">
    <source>
        <dbReference type="ARBA" id="ARBA00004239"/>
    </source>
</evidence>
<sequence>MKTITIFFGFFLVDVFVFLEVEANYHDAVGIPAAKKIKDLEEAMQADGTINIESRIIGGERAPHPYPFFAGLIISLIGKPTMDSFCGSSLLSSNRVVTAAHCYFDGVDRASKFEVVLGSNLLYQGGDRHVTRHIQVHPYYDPKFFTNDVAILYLPQNVRFTNPHLRWLEIATRSPTTPGVSLASAGALRDLVHPIRLPTNYEQTNTFAGYMAVAVGFGNTTSKQPLAATVLSHVELQVIDNAQCAASYNINFVTPNTICTSGIGIAGSVGVCNGDSGGPLFIYDSNRHPVLIGITSFGRIDLPCESGAPAGYSRVTSFMNFIKQHLY</sequence>
<dbReference type="FunFam" id="2.40.10.10:FF:000068">
    <property type="entry name" value="transmembrane protease serine 2"/>
    <property type="match status" value="1"/>
</dbReference>
<dbReference type="InterPro" id="IPR043504">
    <property type="entry name" value="Peptidase_S1_PA_chymotrypsin"/>
</dbReference>
<dbReference type="PROSITE" id="PS50240">
    <property type="entry name" value="TRYPSIN_DOM"/>
    <property type="match status" value="1"/>
</dbReference>
<evidence type="ECO:0000313" key="10">
    <source>
        <dbReference type="EMBL" id="SOQ36543.1"/>
    </source>
</evidence>
<protein>
    <submittedName>
        <fullName evidence="10">SFRICE025176.2</fullName>
    </submittedName>
</protein>
<gene>
    <name evidence="10" type="primary">SFRICE025176.2</name>
    <name evidence="10" type="ORF">SFRICE_025176.2</name>
</gene>
<dbReference type="InterPro" id="IPR033116">
    <property type="entry name" value="TRYPSIN_SER"/>
</dbReference>
<dbReference type="PANTHER" id="PTHR24260">
    <property type="match status" value="1"/>
</dbReference>
<dbReference type="InterPro" id="IPR051333">
    <property type="entry name" value="CLIP_Serine_Protease"/>
</dbReference>
<dbReference type="Pfam" id="PF00089">
    <property type="entry name" value="Trypsin"/>
    <property type="match status" value="2"/>
</dbReference>
<keyword evidence="6" id="KW-1205">Fibrinolytic toxin</keyword>
<evidence type="ECO:0000256" key="6">
    <source>
        <dbReference type="ARBA" id="ARBA00084094"/>
    </source>
</evidence>
<evidence type="ECO:0000256" key="3">
    <source>
        <dbReference type="ARBA" id="ARBA00023157"/>
    </source>
</evidence>
<keyword evidence="7" id="KW-0720">Serine protease</keyword>
<feature type="domain" description="Peptidase S1" evidence="9">
    <location>
        <begin position="56"/>
        <end position="327"/>
    </location>
</feature>
<evidence type="ECO:0000256" key="5">
    <source>
        <dbReference type="ARBA" id="ARBA00055534"/>
    </source>
</evidence>
<dbReference type="EMBL" id="ODYU01000979">
    <property type="protein sequence ID" value="SOQ36543.1"/>
    <property type="molecule type" value="Genomic_DNA"/>
</dbReference>
<reference evidence="10" key="1">
    <citation type="submission" date="2016-07" db="EMBL/GenBank/DDBJ databases">
        <authorList>
            <person name="Bretaudeau A."/>
        </authorList>
    </citation>
    <scope>NUCLEOTIDE SEQUENCE</scope>
    <source>
        <strain evidence="10">Rice</strain>
        <tissue evidence="10">Whole body</tissue>
    </source>
</reference>
<dbReference type="InterPro" id="IPR009003">
    <property type="entry name" value="Peptidase_S1_PA"/>
</dbReference>
<dbReference type="InterPro" id="IPR001314">
    <property type="entry name" value="Peptidase_S1A"/>
</dbReference>
<dbReference type="SMART" id="SM00020">
    <property type="entry name" value="Tryp_SPc"/>
    <property type="match status" value="1"/>
</dbReference>
<proteinExistence type="predicted"/>
<dbReference type="SUPFAM" id="SSF50494">
    <property type="entry name" value="Trypsin-like serine proteases"/>
    <property type="match status" value="1"/>
</dbReference>
<organism evidence="10">
    <name type="scientific">Spodoptera frugiperda</name>
    <name type="common">Fall armyworm</name>
    <dbReference type="NCBI Taxonomy" id="7108"/>
    <lineage>
        <taxon>Eukaryota</taxon>
        <taxon>Metazoa</taxon>
        <taxon>Ecdysozoa</taxon>
        <taxon>Arthropoda</taxon>
        <taxon>Hexapoda</taxon>
        <taxon>Insecta</taxon>
        <taxon>Pterygota</taxon>
        <taxon>Neoptera</taxon>
        <taxon>Endopterygota</taxon>
        <taxon>Lepidoptera</taxon>
        <taxon>Glossata</taxon>
        <taxon>Ditrysia</taxon>
        <taxon>Noctuoidea</taxon>
        <taxon>Noctuidae</taxon>
        <taxon>Amphipyrinae</taxon>
        <taxon>Spodoptera</taxon>
    </lineage>
</organism>
<comment type="function">
    <text evidence="5">Fibrinolytic activity; shows preferential cleavage of Arg-Gly bonds in all three fibrinogen chains. Contact with the caterpillars causes severe bleeding, due the anticoagulant effect of the protein.</text>
</comment>
<dbReference type="PANTHER" id="PTHR24260:SF136">
    <property type="entry name" value="GH08193P-RELATED"/>
    <property type="match status" value="1"/>
</dbReference>
<dbReference type="GO" id="GO:0090729">
    <property type="term" value="F:toxin activity"/>
    <property type="evidence" value="ECO:0007669"/>
    <property type="project" value="UniProtKB-KW"/>
</dbReference>
<evidence type="ECO:0000256" key="2">
    <source>
        <dbReference type="ARBA" id="ARBA00022656"/>
    </source>
</evidence>
<dbReference type="AlphaFoldDB" id="A0A2H1V6S2"/>
<keyword evidence="4" id="KW-1199">Hemostasis impairing toxin</keyword>
<keyword evidence="3" id="KW-1015">Disulfide bond</keyword>
<dbReference type="InterPro" id="IPR001254">
    <property type="entry name" value="Trypsin_dom"/>
</dbReference>
<keyword evidence="2" id="KW-0800">Toxin</keyword>
<dbReference type="GO" id="GO:0004252">
    <property type="term" value="F:serine-type endopeptidase activity"/>
    <property type="evidence" value="ECO:0007669"/>
    <property type="project" value="InterPro"/>
</dbReference>
<comment type="subcellular location">
    <subcellularLocation>
        <location evidence="1">Secreted</location>
        <location evidence="1">Extracellular space</location>
    </subcellularLocation>
</comment>
<dbReference type="GO" id="GO:0006508">
    <property type="term" value="P:proteolysis"/>
    <property type="evidence" value="ECO:0007669"/>
    <property type="project" value="UniProtKB-KW"/>
</dbReference>
<accession>A0A2H1V6S2</accession>
<dbReference type="GO" id="GO:0005576">
    <property type="term" value="C:extracellular region"/>
    <property type="evidence" value="ECO:0007669"/>
    <property type="project" value="UniProtKB-SubCell"/>
</dbReference>
<dbReference type="Gene3D" id="2.40.10.10">
    <property type="entry name" value="Trypsin-like serine proteases"/>
    <property type="match status" value="2"/>
</dbReference>
<dbReference type="PROSITE" id="PS00135">
    <property type="entry name" value="TRYPSIN_SER"/>
    <property type="match status" value="1"/>
</dbReference>
<evidence type="ECO:0000256" key="8">
    <source>
        <dbReference type="SAM" id="SignalP"/>
    </source>
</evidence>
<dbReference type="PROSITE" id="PS00134">
    <property type="entry name" value="TRYPSIN_HIS"/>
    <property type="match status" value="1"/>
</dbReference>
<evidence type="ECO:0000256" key="7">
    <source>
        <dbReference type="RuleBase" id="RU363034"/>
    </source>
</evidence>
<evidence type="ECO:0000256" key="4">
    <source>
        <dbReference type="ARBA" id="ARBA00023240"/>
    </source>
</evidence>
<keyword evidence="7" id="KW-0378">Hydrolase</keyword>
<dbReference type="CDD" id="cd00190">
    <property type="entry name" value="Tryp_SPc"/>
    <property type="match status" value="1"/>
</dbReference>
<keyword evidence="8" id="KW-0732">Signal</keyword>
<evidence type="ECO:0000259" key="9">
    <source>
        <dbReference type="PROSITE" id="PS50240"/>
    </source>
</evidence>
<dbReference type="InterPro" id="IPR018114">
    <property type="entry name" value="TRYPSIN_HIS"/>
</dbReference>
<dbReference type="PRINTS" id="PR00722">
    <property type="entry name" value="CHYMOTRYPSIN"/>
</dbReference>
<feature type="chain" id="PRO_5013930771" evidence="8">
    <location>
        <begin position="24"/>
        <end position="327"/>
    </location>
</feature>
<keyword evidence="7" id="KW-0645">Protease</keyword>
<name>A0A2H1V6S2_SPOFR</name>